<dbReference type="RefSeq" id="WP_208831430.1">
    <property type="nucleotide sequence ID" value="NZ_CP072110.1"/>
</dbReference>
<dbReference type="PROSITE" id="PS51471">
    <property type="entry name" value="FE2OG_OXY"/>
    <property type="match status" value="1"/>
</dbReference>
<keyword evidence="5" id="KW-0560">Oxidoreductase</keyword>
<accession>A0A975HHS3</accession>
<keyword evidence="2" id="KW-0479">Metal-binding</keyword>
<protein>
    <submittedName>
        <fullName evidence="9">2OG-Fe(II) oxygenase</fullName>
    </submittedName>
</protein>
<keyword evidence="3" id="KW-0847">Vitamin C</keyword>
<proteinExistence type="predicted"/>
<dbReference type="PANTHER" id="PTHR10869:SF246">
    <property type="entry name" value="TRANSMEMBRANE PROLYL 4-HYDROXYLASE"/>
    <property type="match status" value="1"/>
</dbReference>
<evidence type="ECO:0000256" key="6">
    <source>
        <dbReference type="ARBA" id="ARBA00023004"/>
    </source>
</evidence>
<dbReference type="GO" id="GO:0031418">
    <property type="term" value="F:L-ascorbic acid binding"/>
    <property type="evidence" value="ECO:0007669"/>
    <property type="project" value="UniProtKB-KW"/>
</dbReference>
<dbReference type="GO" id="GO:0005506">
    <property type="term" value="F:iron ion binding"/>
    <property type="evidence" value="ECO:0007669"/>
    <property type="project" value="InterPro"/>
</dbReference>
<dbReference type="InterPro" id="IPR045054">
    <property type="entry name" value="P4HA-like"/>
</dbReference>
<evidence type="ECO:0000256" key="5">
    <source>
        <dbReference type="ARBA" id="ARBA00023002"/>
    </source>
</evidence>
<dbReference type="KEGG" id="psym:J1N51_11610"/>
<keyword evidence="4" id="KW-0223">Dioxygenase</keyword>
<evidence type="ECO:0000313" key="9">
    <source>
        <dbReference type="EMBL" id="QTH63373.1"/>
    </source>
</evidence>
<dbReference type="GO" id="GO:0016705">
    <property type="term" value="F:oxidoreductase activity, acting on paired donors, with incorporation or reduction of molecular oxygen"/>
    <property type="evidence" value="ECO:0007669"/>
    <property type="project" value="InterPro"/>
</dbReference>
<dbReference type="PANTHER" id="PTHR10869">
    <property type="entry name" value="PROLYL 4-HYDROXYLASE ALPHA SUBUNIT"/>
    <property type="match status" value="1"/>
</dbReference>
<dbReference type="Proteomes" id="UP000682739">
    <property type="component" value="Chromosome"/>
</dbReference>
<dbReference type="Pfam" id="PF13640">
    <property type="entry name" value="2OG-FeII_Oxy_3"/>
    <property type="match status" value="1"/>
</dbReference>
<feature type="region of interest" description="Disordered" evidence="7">
    <location>
        <begin position="25"/>
        <end position="45"/>
    </location>
</feature>
<keyword evidence="6" id="KW-0408">Iron</keyword>
<sequence length="231" mass="26473">MSQFILEFNHALSPQQCQQLIDKFEQDPNKHPGRTGNGVDTTKKNSLDLTIDSHPQWQQEHNLLAQTTLRALVQYAKMHPMMLTGAVSTSIQNPQTGQITTLSHNDIAKMSDEQIQQLVTRLYELDILNIQKYQQSAGGYPHWHSEHFPHPTDTTQRSLRRSLLVLFYLNDIEDGGETEFFYQQAKVKPKAGSVVLAPCDFTHTHRGLAPRSSDKYVIASWVMWREAKNLY</sequence>
<dbReference type="EMBL" id="CP072110">
    <property type="protein sequence ID" value="QTH63373.1"/>
    <property type="molecule type" value="Genomic_DNA"/>
</dbReference>
<gene>
    <name evidence="9" type="ORF">J1N51_11610</name>
</gene>
<comment type="cofactor">
    <cofactor evidence="1">
        <name>L-ascorbate</name>
        <dbReference type="ChEBI" id="CHEBI:38290"/>
    </cofactor>
</comment>
<dbReference type="InterPro" id="IPR005123">
    <property type="entry name" value="Oxoglu/Fe-dep_dioxygenase_dom"/>
</dbReference>
<dbReference type="SMART" id="SM00702">
    <property type="entry name" value="P4Hc"/>
    <property type="match status" value="1"/>
</dbReference>
<evidence type="ECO:0000256" key="3">
    <source>
        <dbReference type="ARBA" id="ARBA00022896"/>
    </source>
</evidence>
<evidence type="ECO:0000256" key="7">
    <source>
        <dbReference type="SAM" id="MobiDB-lite"/>
    </source>
</evidence>
<evidence type="ECO:0000259" key="8">
    <source>
        <dbReference type="PROSITE" id="PS51471"/>
    </source>
</evidence>
<dbReference type="InterPro" id="IPR044862">
    <property type="entry name" value="Pro_4_hyd_alph_FE2OG_OXY"/>
</dbReference>
<evidence type="ECO:0000313" key="10">
    <source>
        <dbReference type="Proteomes" id="UP000682739"/>
    </source>
</evidence>
<dbReference type="Gene3D" id="2.60.120.620">
    <property type="entry name" value="q2cbj1_9rhob like domain"/>
    <property type="match status" value="1"/>
</dbReference>
<reference evidence="9" key="1">
    <citation type="submission" date="2021-03" db="EMBL/GenBank/DDBJ databases">
        <title>Description of Psychrosphaera ytuae sp. nov. isolated from deep sea sediment of South China Sea.</title>
        <authorList>
            <person name="Zhang J."/>
            <person name="Xu X.-D."/>
        </authorList>
    </citation>
    <scope>NUCLEOTIDE SEQUENCE</scope>
    <source>
        <strain evidence="9">MTZ26</strain>
    </source>
</reference>
<evidence type="ECO:0000256" key="2">
    <source>
        <dbReference type="ARBA" id="ARBA00022723"/>
    </source>
</evidence>
<feature type="domain" description="Fe2OG dioxygenase" evidence="8">
    <location>
        <begin position="123"/>
        <end position="224"/>
    </location>
</feature>
<organism evidence="9 10">
    <name type="scientific">Psychrosphaera ytuae</name>
    <dbReference type="NCBI Taxonomy" id="2820710"/>
    <lineage>
        <taxon>Bacteria</taxon>
        <taxon>Pseudomonadati</taxon>
        <taxon>Pseudomonadota</taxon>
        <taxon>Gammaproteobacteria</taxon>
        <taxon>Alteromonadales</taxon>
        <taxon>Pseudoalteromonadaceae</taxon>
        <taxon>Psychrosphaera</taxon>
    </lineage>
</organism>
<evidence type="ECO:0000256" key="1">
    <source>
        <dbReference type="ARBA" id="ARBA00001961"/>
    </source>
</evidence>
<evidence type="ECO:0000256" key="4">
    <source>
        <dbReference type="ARBA" id="ARBA00022964"/>
    </source>
</evidence>
<dbReference type="GO" id="GO:0051213">
    <property type="term" value="F:dioxygenase activity"/>
    <property type="evidence" value="ECO:0007669"/>
    <property type="project" value="UniProtKB-KW"/>
</dbReference>
<dbReference type="InterPro" id="IPR006620">
    <property type="entry name" value="Pro_4_hyd_alph"/>
</dbReference>
<keyword evidence="10" id="KW-1185">Reference proteome</keyword>
<name>A0A975HHS3_9GAMM</name>
<dbReference type="AlphaFoldDB" id="A0A975HHS3"/>